<sequence>MSKLKTFTITLTLLALAGVTYYGTRQSGPVNPGAKSANDKNLGGNQQNRPVTVSTALAEQRDYPVKLSANGVISALNTVDVRAQVSSTVSKVHIREGQFVRAGDLLFTLDSRIDEVNLAKAQAQLDKDMATLADSQRNLERSKDLFAKKFLAQNAVDSSLALVQAQQAVIASDKAAIAAARVALGYNRIVAPSAGRTGIISVYPGSLVQVNATATPLVTITQMDPIAITFPLPQRHLPDALESMKRSDSFVLARLPDGQTQFKGRLQFVDNMVDAASGTVKVKAIFENKEMKLWPGAYVNVEFSVQTLKDVIVVPQDAIVIGPKSKSLYIVDAEAKAAMRDVTVLHSFGKDAVVSGIAAGSQVILDGKQNLRAGTPVIVGNTEPKAETKTDVKSEAKSASVPAASAS</sequence>
<feature type="domain" description="Multidrug resistance protein MdtA-like barrel-sandwich hybrid" evidence="10">
    <location>
        <begin position="77"/>
        <end position="220"/>
    </location>
</feature>
<dbReference type="InterPro" id="IPR058627">
    <property type="entry name" value="MdtA-like_C"/>
</dbReference>
<proteinExistence type="inferred from homology"/>
<gene>
    <name evidence="13" type="ORF">EJG51_015915</name>
</gene>
<feature type="compositionally biased region" description="Basic and acidic residues" evidence="7">
    <location>
        <begin position="384"/>
        <end position="396"/>
    </location>
</feature>
<evidence type="ECO:0000256" key="6">
    <source>
        <dbReference type="ARBA" id="ARBA00023136"/>
    </source>
</evidence>
<feature type="chain" id="PRO_5026984961" evidence="8">
    <location>
        <begin position="18"/>
        <end position="407"/>
    </location>
</feature>
<dbReference type="PANTHER" id="PTHR30469:SF36">
    <property type="entry name" value="BLL3903 PROTEIN"/>
    <property type="match status" value="1"/>
</dbReference>
<keyword evidence="3" id="KW-0813">Transport</keyword>
<dbReference type="PRINTS" id="PR01490">
    <property type="entry name" value="RTXTOXIND"/>
</dbReference>
<reference evidence="13 14" key="1">
    <citation type="journal article" date="2019" name="Int. J. Syst. Evol. Microbiol.">
        <title>Undibacterium piscinae sp. nov., isolated from Korean shiner intestine.</title>
        <authorList>
            <person name="Lee S.Y."/>
            <person name="Kang W."/>
            <person name="Kim P.S."/>
            <person name="Kim H.S."/>
            <person name="Sung H."/>
            <person name="Shin N.R."/>
            <person name="Whon T.W."/>
            <person name="Yun J.H."/>
            <person name="Lee J.Y."/>
            <person name="Lee J.Y."/>
            <person name="Jung M.J."/>
            <person name="Jeong Y.S."/>
            <person name="Tak E.J."/>
            <person name="Han J.E."/>
            <person name="Hyun D.W."/>
            <person name="Kang M.S."/>
            <person name="Lee K.E."/>
            <person name="Lee B.H."/>
            <person name="Bae J.W."/>
        </authorList>
    </citation>
    <scope>NUCLEOTIDE SEQUENCE [LARGE SCALE GENOMIC DNA]</scope>
    <source>
        <strain evidence="13 14">S11R28</strain>
    </source>
</reference>
<evidence type="ECO:0000256" key="3">
    <source>
        <dbReference type="ARBA" id="ARBA00022448"/>
    </source>
</evidence>
<dbReference type="OrthoDB" id="9783047at2"/>
<dbReference type="Pfam" id="PF25944">
    <property type="entry name" value="Beta-barrel_RND"/>
    <property type="match status" value="1"/>
</dbReference>
<comment type="subcellular location">
    <subcellularLocation>
        <location evidence="1">Cell membrane</location>
    </subcellularLocation>
</comment>
<evidence type="ECO:0000259" key="12">
    <source>
        <dbReference type="Pfam" id="PF25967"/>
    </source>
</evidence>
<feature type="domain" description="Multidrug resistance protein MdtA-like alpha-helical hairpin" evidence="9">
    <location>
        <begin position="118"/>
        <end position="186"/>
    </location>
</feature>
<feature type="region of interest" description="Disordered" evidence="7">
    <location>
        <begin position="27"/>
        <end position="48"/>
    </location>
</feature>
<dbReference type="Pfam" id="PF25967">
    <property type="entry name" value="RND-MFP_C"/>
    <property type="match status" value="1"/>
</dbReference>
<keyword evidence="8" id="KW-0732">Signal</keyword>
<keyword evidence="14" id="KW-1185">Reference proteome</keyword>
<evidence type="ECO:0000313" key="14">
    <source>
        <dbReference type="Proteomes" id="UP000274350"/>
    </source>
</evidence>
<dbReference type="Pfam" id="PF25876">
    <property type="entry name" value="HH_MFP_RND"/>
    <property type="match status" value="1"/>
</dbReference>
<keyword evidence="4" id="KW-1003">Cell membrane</keyword>
<dbReference type="Gene3D" id="2.40.30.170">
    <property type="match status" value="1"/>
</dbReference>
<dbReference type="PANTHER" id="PTHR30469">
    <property type="entry name" value="MULTIDRUG RESISTANCE PROTEIN MDTA"/>
    <property type="match status" value="1"/>
</dbReference>
<dbReference type="InterPro" id="IPR058624">
    <property type="entry name" value="MdtA-like_HH"/>
</dbReference>
<dbReference type="GO" id="GO:1990281">
    <property type="term" value="C:efflux pump complex"/>
    <property type="evidence" value="ECO:0007669"/>
    <property type="project" value="TreeGrafter"/>
</dbReference>
<dbReference type="NCBIfam" id="TIGR01730">
    <property type="entry name" value="RND_mfp"/>
    <property type="match status" value="1"/>
</dbReference>
<evidence type="ECO:0000259" key="11">
    <source>
        <dbReference type="Pfam" id="PF25944"/>
    </source>
</evidence>
<dbReference type="Gene3D" id="1.10.287.470">
    <property type="entry name" value="Helix hairpin bin"/>
    <property type="match status" value="1"/>
</dbReference>
<evidence type="ECO:0000256" key="4">
    <source>
        <dbReference type="ARBA" id="ARBA00022475"/>
    </source>
</evidence>
<accession>A0A6M4A6S9</accession>
<dbReference type="Pfam" id="PF25917">
    <property type="entry name" value="BSH_RND"/>
    <property type="match status" value="1"/>
</dbReference>
<keyword evidence="6" id="KW-0472">Membrane</keyword>
<dbReference type="Gene3D" id="2.40.50.100">
    <property type="match status" value="1"/>
</dbReference>
<evidence type="ECO:0000313" key="13">
    <source>
        <dbReference type="EMBL" id="QJQ07072.1"/>
    </source>
</evidence>
<evidence type="ECO:0000256" key="1">
    <source>
        <dbReference type="ARBA" id="ARBA00004236"/>
    </source>
</evidence>
<dbReference type="EMBL" id="CP051152">
    <property type="protein sequence ID" value="QJQ07072.1"/>
    <property type="molecule type" value="Genomic_DNA"/>
</dbReference>
<feature type="domain" description="Multidrug resistance protein MdtA-like beta-barrel" evidence="11">
    <location>
        <begin position="225"/>
        <end position="306"/>
    </location>
</feature>
<evidence type="ECO:0000256" key="8">
    <source>
        <dbReference type="SAM" id="SignalP"/>
    </source>
</evidence>
<protein>
    <submittedName>
        <fullName evidence="13">Efflux RND transporter periplasmic adaptor subunit</fullName>
    </submittedName>
</protein>
<evidence type="ECO:0000259" key="9">
    <source>
        <dbReference type="Pfam" id="PF25876"/>
    </source>
</evidence>
<dbReference type="AlphaFoldDB" id="A0A6M4A6S9"/>
<keyword evidence="5" id="KW-0997">Cell inner membrane</keyword>
<dbReference type="Gene3D" id="2.40.420.20">
    <property type="match status" value="1"/>
</dbReference>
<feature type="compositionally biased region" description="Low complexity" evidence="7">
    <location>
        <begin position="397"/>
        <end position="407"/>
    </location>
</feature>
<evidence type="ECO:0000256" key="7">
    <source>
        <dbReference type="SAM" id="MobiDB-lite"/>
    </source>
</evidence>
<dbReference type="Proteomes" id="UP000274350">
    <property type="component" value="Chromosome"/>
</dbReference>
<evidence type="ECO:0000256" key="2">
    <source>
        <dbReference type="ARBA" id="ARBA00009477"/>
    </source>
</evidence>
<organism evidence="13 14">
    <name type="scientific">Undibacterium piscinae</name>
    <dbReference type="NCBI Taxonomy" id="2495591"/>
    <lineage>
        <taxon>Bacteria</taxon>
        <taxon>Pseudomonadati</taxon>
        <taxon>Pseudomonadota</taxon>
        <taxon>Betaproteobacteria</taxon>
        <taxon>Burkholderiales</taxon>
        <taxon>Oxalobacteraceae</taxon>
        <taxon>Undibacterium</taxon>
    </lineage>
</organism>
<feature type="signal peptide" evidence="8">
    <location>
        <begin position="1"/>
        <end position="17"/>
    </location>
</feature>
<comment type="similarity">
    <text evidence="2">Belongs to the membrane fusion protein (MFP) (TC 8.A.1) family.</text>
</comment>
<evidence type="ECO:0000256" key="5">
    <source>
        <dbReference type="ARBA" id="ARBA00022519"/>
    </source>
</evidence>
<dbReference type="InterPro" id="IPR058625">
    <property type="entry name" value="MdtA-like_BSH"/>
</dbReference>
<dbReference type="SUPFAM" id="SSF111369">
    <property type="entry name" value="HlyD-like secretion proteins"/>
    <property type="match status" value="1"/>
</dbReference>
<feature type="region of interest" description="Disordered" evidence="7">
    <location>
        <begin position="382"/>
        <end position="407"/>
    </location>
</feature>
<evidence type="ECO:0000259" key="10">
    <source>
        <dbReference type="Pfam" id="PF25917"/>
    </source>
</evidence>
<dbReference type="KEGG" id="upi:EJG51_015915"/>
<name>A0A6M4A6S9_9BURK</name>
<feature type="domain" description="Multidrug resistance protein MdtA-like C-terminal permuted SH3" evidence="12">
    <location>
        <begin position="310"/>
        <end position="369"/>
    </location>
</feature>
<dbReference type="InterPro" id="IPR006143">
    <property type="entry name" value="RND_pump_MFP"/>
</dbReference>
<dbReference type="GO" id="GO:0015562">
    <property type="term" value="F:efflux transmembrane transporter activity"/>
    <property type="evidence" value="ECO:0007669"/>
    <property type="project" value="TreeGrafter"/>
</dbReference>
<dbReference type="InterPro" id="IPR058626">
    <property type="entry name" value="MdtA-like_b-barrel"/>
</dbReference>